<dbReference type="CDD" id="cd02440">
    <property type="entry name" value="AdoMet_MTases"/>
    <property type="match status" value="1"/>
</dbReference>
<evidence type="ECO:0000256" key="3">
    <source>
        <dbReference type="ARBA" id="ARBA00030757"/>
    </source>
</evidence>
<dbReference type="Pfam" id="PF01135">
    <property type="entry name" value="PCMT"/>
    <property type="match status" value="1"/>
</dbReference>
<proteinExistence type="inferred from homology"/>
<name>A0ABX1Q6D2_9RHOO</name>
<gene>
    <name evidence="4" type="ORF">GPA25_04035</name>
</gene>
<comment type="similarity">
    <text evidence="1">Belongs to the methyltransferase superfamily. L-isoaspartyl/D-aspartyl protein methyltransferase family.</text>
</comment>
<dbReference type="Proteomes" id="UP000648984">
    <property type="component" value="Unassembled WGS sequence"/>
</dbReference>
<keyword evidence="5" id="KW-1185">Reference proteome</keyword>
<dbReference type="RefSeq" id="WP_169259065.1">
    <property type="nucleotide sequence ID" value="NZ_WTVQ01000004.1"/>
</dbReference>
<comment type="caution">
    <text evidence="4">The sequence shown here is derived from an EMBL/GenBank/DDBJ whole genome shotgun (WGS) entry which is preliminary data.</text>
</comment>
<organism evidence="4 5">
    <name type="scientific">Aromatoleum diolicum</name>
    <dbReference type="NCBI Taxonomy" id="75796"/>
    <lineage>
        <taxon>Bacteria</taxon>
        <taxon>Pseudomonadati</taxon>
        <taxon>Pseudomonadota</taxon>
        <taxon>Betaproteobacteria</taxon>
        <taxon>Rhodocyclales</taxon>
        <taxon>Rhodocyclaceae</taxon>
        <taxon>Aromatoleum</taxon>
    </lineage>
</organism>
<keyword evidence="4" id="KW-0808">Transferase</keyword>
<dbReference type="SUPFAM" id="SSF53335">
    <property type="entry name" value="S-adenosyl-L-methionine-dependent methyltransferases"/>
    <property type="match status" value="1"/>
</dbReference>
<reference evidence="4 5" key="1">
    <citation type="submission" date="2019-12" db="EMBL/GenBank/DDBJ databases">
        <title>Comparative genomics gives insights into the taxonomy of the Azoarcus-Aromatoleum group and reveals separate origins of nif in the plant-associated Azoarcus and non-plant-associated Aromatoleum sub-groups.</title>
        <authorList>
            <person name="Lafos M."/>
            <person name="Maluk M."/>
            <person name="Batista M."/>
            <person name="Junghare M."/>
            <person name="Carmona M."/>
            <person name="Faoro H."/>
            <person name="Cruz L.M."/>
            <person name="Battistoni F."/>
            <person name="De Souza E."/>
            <person name="Pedrosa F."/>
            <person name="Chen W.-M."/>
            <person name="Poole P.S."/>
            <person name="Dixon R.A."/>
            <person name="James E.K."/>
        </authorList>
    </citation>
    <scope>NUCLEOTIDE SEQUENCE [LARGE SCALE GENOMIC DNA]</scope>
    <source>
        <strain evidence="4 5">22Lin</strain>
    </source>
</reference>
<sequence length="217" mass="24296">MNFERARFNMVEQQIRPWDVLDQDVLDLLMTVKREEFVPAAHKALSFADIEIPVGCGQVMLKPNIEGKILQALPLKRSDTVLEIGSGSGYFAALLAARTDWVRTVEIERELVKFASENLNRYGVDNVVVEEGDASRGWPCHAPYDVIVVSGGVPMIPQSLLDQLKVGGRLFAFVGEAPVMEGRLVTCVAEGQFKIEDVFETVVPMLKNVQRKDEFRF</sequence>
<evidence type="ECO:0000256" key="1">
    <source>
        <dbReference type="ARBA" id="ARBA00005369"/>
    </source>
</evidence>
<dbReference type="EMBL" id="WTVQ01000004">
    <property type="protein sequence ID" value="NMG73924.1"/>
    <property type="molecule type" value="Genomic_DNA"/>
</dbReference>
<dbReference type="Gene3D" id="3.40.50.150">
    <property type="entry name" value="Vaccinia Virus protein VP39"/>
    <property type="match status" value="1"/>
</dbReference>
<dbReference type="GO" id="GO:0008168">
    <property type="term" value="F:methyltransferase activity"/>
    <property type="evidence" value="ECO:0007669"/>
    <property type="project" value="UniProtKB-KW"/>
</dbReference>
<dbReference type="PANTHER" id="PTHR11579:SF18">
    <property type="entry name" value="PROTEIN-L-ISOASPARTATE O-METHYLTRANSFERASE"/>
    <property type="match status" value="1"/>
</dbReference>
<evidence type="ECO:0000313" key="4">
    <source>
        <dbReference type="EMBL" id="NMG73924.1"/>
    </source>
</evidence>
<dbReference type="GO" id="GO:0032259">
    <property type="term" value="P:methylation"/>
    <property type="evidence" value="ECO:0007669"/>
    <property type="project" value="UniProtKB-KW"/>
</dbReference>
<dbReference type="InterPro" id="IPR029063">
    <property type="entry name" value="SAM-dependent_MTases_sf"/>
</dbReference>
<dbReference type="PANTHER" id="PTHR11579">
    <property type="entry name" value="PROTEIN-L-ISOASPARTATE O-METHYLTRANSFERASE"/>
    <property type="match status" value="1"/>
</dbReference>
<dbReference type="InterPro" id="IPR000682">
    <property type="entry name" value="PCMT"/>
</dbReference>
<evidence type="ECO:0000313" key="5">
    <source>
        <dbReference type="Proteomes" id="UP000648984"/>
    </source>
</evidence>
<evidence type="ECO:0000256" key="2">
    <source>
        <dbReference type="ARBA" id="ARBA00013346"/>
    </source>
</evidence>
<accession>A0ABX1Q6D2</accession>
<keyword evidence="4" id="KW-0489">Methyltransferase</keyword>
<protein>
    <recommendedName>
        <fullName evidence="2">Protein-L-isoaspartate O-methyltransferase</fullName>
    </recommendedName>
    <alternativeName>
        <fullName evidence="3">Protein L-isoaspartyl methyltransferase</fullName>
    </alternativeName>
</protein>